<evidence type="ECO:0000256" key="2">
    <source>
        <dbReference type="ARBA" id="ARBA00022801"/>
    </source>
</evidence>
<feature type="domain" description="Glycosyl hydrolase family 13 catalytic" evidence="4">
    <location>
        <begin position="144"/>
        <end position="500"/>
    </location>
</feature>
<organism evidence="5 6">
    <name type="scientific">Roseburia intestinalis L1-82</name>
    <dbReference type="NCBI Taxonomy" id="536231"/>
    <lineage>
        <taxon>Bacteria</taxon>
        <taxon>Bacillati</taxon>
        <taxon>Bacillota</taxon>
        <taxon>Clostridia</taxon>
        <taxon>Lachnospirales</taxon>
        <taxon>Lachnospiraceae</taxon>
        <taxon>Roseburia</taxon>
    </lineage>
</organism>
<dbReference type="InterPro" id="IPR014756">
    <property type="entry name" value="Ig_E-set"/>
</dbReference>
<keyword evidence="2" id="KW-0378">Hydrolase</keyword>
<dbReference type="InterPro" id="IPR013783">
    <property type="entry name" value="Ig-like_fold"/>
</dbReference>
<dbReference type="Proteomes" id="UP000004828">
    <property type="component" value="Unassembled WGS sequence"/>
</dbReference>
<comment type="caution">
    <text evidence="5">The sequence shown here is derived from an EMBL/GenBank/DDBJ whole genome shotgun (WGS) entry which is preliminary data.</text>
</comment>
<evidence type="ECO:0000313" key="5">
    <source>
        <dbReference type="EMBL" id="EEV01655.1"/>
    </source>
</evidence>
<dbReference type="InterPro" id="IPR006047">
    <property type="entry name" value="GH13_cat_dom"/>
</dbReference>
<dbReference type="Gene3D" id="3.20.20.80">
    <property type="entry name" value="Glycosidases"/>
    <property type="match status" value="1"/>
</dbReference>
<dbReference type="InterPro" id="IPR017853">
    <property type="entry name" value="GH"/>
</dbReference>
<reference evidence="5 6" key="1">
    <citation type="submission" date="2009-08" db="EMBL/GenBank/DDBJ databases">
        <authorList>
            <person name="Weinstock G."/>
            <person name="Sodergren E."/>
            <person name="Clifton S."/>
            <person name="Fulton L."/>
            <person name="Fulton B."/>
            <person name="Courtney L."/>
            <person name="Fronick C."/>
            <person name="Harrison M."/>
            <person name="Strong C."/>
            <person name="Farmer C."/>
            <person name="Delahaunty K."/>
            <person name="Markovic C."/>
            <person name="Hall O."/>
            <person name="Minx P."/>
            <person name="Tomlinson C."/>
            <person name="Mitreva M."/>
            <person name="Nelson J."/>
            <person name="Hou S."/>
            <person name="Wollam A."/>
            <person name="Pepin K.H."/>
            <person name="Johnson M."/>
            <person name="Bhonagiri V."/>
            <person name="Nash W.E."/>
            <person name="Warren W."/>
            <person name="Chinwalla A."/>
            <person name="Mardis E.R."/>
            <person name="Wilson R.K."/>
        </authorList>
    </citation>
    <scope>NUCLEOTIDE SEQUENCE [LARGE SCALE GENOMIC DNA]</scope>
    <source>
        <strain evidence="5 6">L1-82</strain>
    </source>
</reference>
<dbReference type="Gene3D" id="2.60.40.10">
    <property type="entry name" value="Immunoglobulins"/>
    <property type="match status" value="1"/>
</dbReference>
<dbReference type="EMBL" id="ABYJ02000066">
    <property type="protein sequence ID" value="EEV01655.1"/>
    <property type="molecule type" value="Genomic_DNA"/>
</dbReference>
<dbReference type="SUPFAM" id="SSF81296">
    <property type="entry name" value="E set domains"/>
    <property type="match status" value="1"/>
</dbReference>
<dbReference type="PANTHER" id="PTHR10357">
    <property type="entry name" value="ALPHA-AMYLASE FAMILY MEMBER"/>
    <property type="match status" value="1"/>
</dbReference>
<dbReference type="SUPFAM" id="SSF51445">
    <property type="entry name" value="(Trans)glycosidases"/>
    <property type="match status" value="1"/>
</dbReference>
<dbReference type="InterPro" id="IPR004185">
    <property type="entry name" value="Glyco_hydro_13_lg-like_dom"/>
</dbReference>
<evidence type="ECO:0000259" key="4">
    <source>
        <dbReference type="SMART" id="SM00642"/>
    </source>
</evidence>
<evidence type="ECO:0000256" key="1">
    <source>
        <dbReference type="ARBA" id="ARBA00008061"/>
    </source>
</evidence>
<dbReference type="CDD" id="cd11338">
    <property type="entry name" value="AmyAc_CMD"/>
    <property type="match status" value="1"/>
</dbReference>
<accession>C7G948</accession>
<proteinExistence type="inferred from homology"/>
<dbReference type="Gene3D" id="3.90.400.10">
    <property type="entry name" value="Oligo-1,6-glucosidase, Domain 2"/>
    <property type="match status" value="1"/>
</dbReference>
<gene>
    <name evidence="5" type="ORF">ROSINTL182_06425</name>
</gene>
<evidence type="ECO:0000313" key="6">
    <source>
        <dbReference type="Proteomes" id="UP000004828"/>
    </source>
</evidence>
<keyword evidence="3" id="KW-0326">Glycosidase</keyword>
<dbReference type="Pfam" id="PF02903">
    <property type="entry name" value="Alpha-amylase_N"/>
    <property type="match status" value="1"/>
</dbReference>
<dbReference type="PANTHER" id="PTHR10357:SF210">
    <property type="entry name" value="MALTODEXTRIN GLUCOSIDASE"/>
    <property type="match status" value="1"/>
</dbReference>
<dbReference type="HOGENOM" id="CLU_006462_6_2_9"/>
<dbReference type="Pfam" id="PF00128">
    <property type="entry name" value="Alpha-amylase"/>
    <property type="match status" value="1"/>
</dbReference>
<comment type="similarity">
    <text evidence="1">Belongs to the glycosyl hydrolase 13 family.</text>
</comment>
<dbReference type="InterPro" id="IPR045857">
    <property type="entry name" value="O16G_dom_2"/>
</dbReference>
<dbReference type="GO" id="GO:0004553">
    <property type="term" value="F:hydrolase activity, hydrolyzing O-glycosyl compounds"/>
    <property type="evidence" value="ECO:0007669"/>
    <property type="project" value="InterPro"/>
</dbReference>
<dbReference type="SMART" id="SM00642">
    <property type="entry name" value="Aamy"/>
    <property type="match status" value="1"/>
</dbReference>
<evidence type="ECO:0000256" key="3">
    <source>
        <dbReference type="ARBA" id="ARBA00023295"/>
    </source>
</evidence>
<dbReference type="CDD" id="cd02857">
    <property type="entry name" value="E_set_CDase_PDE_N"/>
    <property type="match status" value="1"/>
</dbReference>
<protein>
    <submittedName>
        <fullName evidence="5">Alpha amylase, catalytic domain protein</fullName>
    </submittedName>
</protein>
<name>C7G948_9FIRM</name>
<dbReference type="AlphaFoldDB" id="C7G948"/>
<dbReference type="GO" id="GO:0005975">
    <property type="term" value="P:carbohydrate metabolic process"/>
    <property type="evidence" value="ECO:0007669"/>
    <property type="project" value="InterPro"/>
</dbReference>
<sequence length="576" mass="68374">MEVIMEYSAIYHDMDKRFCYAIDKDLFVIRVQVKKDDMKEIFLHCEDKYIPMECKDTRKTILMKKIATSQFHDYYEAQLQMHLICLRYYFEFTDTQGEKIYYGNYEFSKECITNRDRMFDCPQNLREEEMFEVPDWAANKVVYQIFPARFAASQQVDKEQWYKAPISSMDDLHGDLRGIIEHLDHVQNLGIDVLYMTPVFKSNSSHKYDTIDYYQIDPSFGTTEDLRELVQEAHKRGMKIVMDAVFNHTGREFFAFEDIMEKGEKSKYLDWYYIEKFPLKSERGEIPNYKCFGYYGGMPKLNLKNPEVEKFITDVACYWIKECNIDGWRMDVGDEISHYFWKNFRRAVKAVKKDMLIIGEIWHYAGDFLEGDEWDTVMNYPFYLNLIDLLADEKIQVSQFIQNLGYLKGRLNKKCYPLMWNLIDSHDTARFLHLCNGNKKKQHLAAAFQLLLPGMPMIYYGDEFAMPGANDPDCRRGMYWDEEYQDKEMYEWYKQLLWIRKKHACISEGELIGAITKDEEETIVLIRKNVEETIALIFNCSSNAKNFSEYEGKYNLLRDEPFNGKVEGLDAAVIML</sequence>